<dbReference type="EMBL" id="SPMZ01000032">
    <property type="protein sequence ID" value="NMQ19833.1"/>
    <property type="molecule type" value="Genomic_DNA"/>
</dbReference>
<gene>
    <name evidence="7" type="ORF">E4P82_11870</name>
</gene>
<dbReference type="PANTHER" id="PTHR44688">
    <property type="entry name" value="DNA-BINDING TRANSCRIPTIONAL ACTIVATOR DEVR_DOSR"/>
    <property type="match status" value="1"/>
</dbReference>
<dbReference type="PROSITE" id="PS50110">
    <property type="entry name" value="RESPONSE_REGULATORY"/>
    <property type="match status" value="1"/>
</dbReference>
<dbReference type="SUPFAM" id="SSF46894">
    <property type="entry name" value="C-terminal effector domain of the bipartite response regulators"/>
    <property type="match status" value="1"/>
</dbReference>
<dbReference type="InterPro" id="IPR016032">
    <property type="entry name" value="Sig_transdc_resp-reg_C-effctor"/>
</dbReference>
<dbReference type="InterPro" id="IPR001789">
    <property type="entry name" value="Sig_transdc_resp-reg_receiver"/>
</dbReference>
<sequence length="216" mass="24464">MNAPTTPIIYIVDDVVDDDPALRSSLQCLLESVGLQARAFTDIDTFLTVYQPDRPGCLLLDIRVSRRGDPSPQQQLREHGIDVPVIIITGHGNVATAVAAMKQGALDFIEKPFNDQLLLDCIHNALAEDVVRRRARARRQELMRRFDTLTPREQDVLRWVVRGLSNRQIAKLLNLSRKTVEVHRAKVMQKTRADTLSQLIRMAMAIGILNIYDMED</sequence>
<reference evidence="7 8" key="1">
    <citation type="submission" date="2019-03" db="EMBL/GenBank/DDBJ databases">
        <title>Metabolic reconstructions from genomes of highly enriched 'Candidatus Accumulibacter' and 'Candidatus Competibacter' bioreactor populations.</title>
        <authorList>
            <person name="Annavajhala M.K."/>
            <person name="Welles L."/>
            <person name="Abbas B."/>
            <person name="Sorokin D."/>
            <person name="Park H."/>
            <person name="Van Loosdrecht M."/>
            <person name="Chandran K."/>
        </authorList>
    </citation>
    <scope>NUCLEOTIDE SEQUENCE [LARGE SCALE GENOMIC DNA]</scope>
    <source>
        <strain evidence="7 8">SBR_G</strain>
    </source>
</reference>
<keyword evidence="2" id="KW-0238">DNA-binding</keyword>
<dbReference type="PRINTS" id="PR00038">
    <property type="entry name" value="HTHLUXR"/>
</dbReference>
<feature type="domain" description="HTH luxR-type" evidence="5">
    <location>
        <begin position="142"/>
        <end position="207"/>
    </location>
</feature>
<evidence type="ECO:0000256" key="2">
    <source>
        <dbReference type="ARBA" id="ARBA00023125"/>
    </source>
</evidence>
<dbReference type="Gene3D" id="1.10.10.10">
    <property type="entry name" value="Winged helix-like DNA-binding domain superfamily/Winged helix DNA-binding domain"/>
    <property type="match status" value="1"/>
</dbReference>
<dbReference type="SMART" id="SM00421">
    <property type="entry name" value="HTH_LUXR"/>
    <property type="match status" value="1"/>
</dbReference>
<evidence type="ECO:0000313" key="7">
    <source>
        <dbReference type="EMBL" id="NMQ19833.1"/>
    </source>
</evidence>
<keyword evidence="3" id="KW-0804">Transcription</keyword>
<feature type="domain" description="Response regulatory" evidence="6">
    <location>
        <begin position="12"/>
        <end position="126"/>
    </location>
</feature>
<keyword evidence="1" id="KW-0805">Transcription regulation</keyword>
<keyword evidence="4" id="KW-0597">Phosphoprotein</keyword>
<evidence type="ECO:0000256" key="4">
    <source>
        <dbReference type="PROSITE-ProRule" id="PRU00169"/>
    </source>
</evidence>
<accession>A0ABX1TNY9</accession>
<protein>
    <submittedName>
        <fullName evidence="7">Response regulator transcription factor</fullName>
    </submittedName>
</protein>
<dbReference type="SUPFAM" id="SSF52172">
    <property type="entry name" value="CheY-like"/>
    <property type="match status" value="1"/>
</dbReference>
<proteinExistence type="predicted"/>
<dbReference type="CDD" id="cd06170">
    <property type="entry name" value="LuxR_C_like"/>
    <property type="match status" value="1"/>
</dbReference>
<dbReference type="Pfam" id="PF00072">
    <property type="entry name" value="Response_reg"/>
    <property type="match status" value="1"/>
</dbReference>
<dbReference type="InterPro" id="IPR036388">
    <property type="entry name" value="WH-like_DNA-bd_sf"/>
</dbReference>
<evidence type="ECO:0000256" key="3">
    <source>
        <dbReference type="ARBA" id="ARBA00023163"/>
    </source>
</evidence>
<evidence type="ECO:0000256" key="1">
    <source>
        <dbReference type="ARBA" id="ARBA00023015"/>
    </source>
</evidence>
<dbReference type="PROSITE" id="PS50043">
    <property type="entry name" value="HTH_LUXR_2"/>
    <property type="match status" value="1"/>
</dbReference>
<dbReference type="SMART" id="SM00448">
    <property type="entry name" value="REC"/>
    <property type="match status" value="1"/>
</dbReference>
<dbReference type="InterPro" id="IPR000792">
    <property type="entry name" value="Tscrpt_reg_LuxR_C"/>
</dbReference>
<dbReference type="Gene3D" id="3.40.50.2300">
    <property type="match status" value="1"/>
</dbReference>
<dbReference type="Proteomes" id="UP000760480">
    <property type="component" value="Unassembled WGS sequence"/>
</dbReference>
<dbReference type="RefSeq" id="WP_169249098.1">
    <property type="nucleotide sequence ID" value="NZ_SPMZ01000032.1"/>
</dbReference>
<evidence type="ECO:0000259" key="6">
    <source>
        <dbReference type="PROSITE" id="PS50110"/>
    </source>
</evidence>
<dbReference type="Pfam" id="PF00196">
    <property type="entry name" value="GerE"/>
    <property type="match status" value="1"/>
</dbReference>
<keyword evidence="8" id="KW-1185">Reference proteome</keyword>
<comment type="caution">
    <text evidence="7">The sequence shown here is derived from an EMBL/GenBank/DDBJ whole genome shotgun (WGS) entry which is preliminary data.</text>
</comment>
<organism evidence="7 8">
    <name type="scientific">Candidatus Competibacter phosphatis</name>
    <dbReference type="NCBI Taxonomy" id="221280"/>
    <lineage>
        <taxon>Bacteria</taxon>
        <taxon>Pseudomonadati</taxon>
        <taxon>Pseudomonadota</taxon>
        <taxon>Gammaproteobacteria</taxon>
        <taxon>Candidatus Competibacteraceae</taxon>
        <taxon>Candidatus Competibacter</taxon>
    </lineage>
</organism>
<evidence type="ECO:0000259" key="5">
    <source>
        <dbReference type="PROSITE" id="PS50043"/>
    </source>
</evidence>
<dbReference type="PANTHER" id="PTHR44688:SF16">
    <property type="entry name" value="DNA-BINDING TRANSCRIPTIONAL ACTIVATOR DEVR_DOSR"/>
    <property type="match status" value="1"/>
</dbReference>
<name>A0ABX1TNY9_9GAMM</name>
<feature type="modified residue" description="4-aspartylphosphate" evidence="4">
    <location>
        <position position="61"/>
    </location>
</feature>
<evidence type="ECO:0000313" key="8">
    <source>
        <dbReference type="Proteomes" id="UP000760480"/>
    </source>
</evidence>
<dbReference type="InterPro" id="IPR011006">
    <property type="entry name" value="CheY-like_superfamily"/>
</dbReference>